<keyword evidence="4 10" id="KW-0347">Helicase</keyword>
<dbReference type="GO" id="GO:0016787">
    <property type="term" value="F:hydrolase activity"/>
    <property type="evidence" value="ECO:0007669"/>
    <property type="project" value="UniProtKB-KW"/>
</dbReference>
<dbReference type="EC" id="3.6.4.13" evidence="1"/>
<dbReference type="SMART" id="SM00490">
    <property type="entry name" value="HELICc"/>
    <property type="match status" value="1"/>
</dbReference>
<dbReference type="PROSITE" id="PS50020">
    <property type="entry name" value="WW_DOMAIN_2"/>
    <property type="match status" value="1"/>
</dbReference>
<dbReference type="InterPro" id="IPR050547">
    <property type="entry name" value="DEAD_box_RNA_helicases"/>
</dbReference>
<sequence>MASSARPALAVAPRAAAIVGRSTEERVERGRSRNTGSSSSSRVRVVLPAGARRASSRLRAFADDGTYIGGDPEPVENVGLGLTDAEIAAVLASADENVLTTALSRSIAVEDYAFAAKLSARLKELQGTADEPAGEILDWRALGMMEWVADRAESLGFRYPTAVQRRASIAFRKKKDVVIQAQTGSGKTLAYLLPAIDNMDFTARRMLQILVVVPSRELTIQTVMLAFRMFGGNVNVGVPGDPGNIFNYKGPKGISAVGVFEESHAEMEGFADVAEIVVGTPELLCRMKLSGKLEVDLASTIIVDEADQLFEQYPGEMAALLKPSPYPLVMEDRQVVLCGVNVPQEVISTCKEKALMKTKPLVVSMGNPGRVPSSVSHRRLVVPRMRKLVALARQIRRDVRIAGEDAPPPRTIVFVPSAEAAMAAAKPLRKSLWGKHKLAVLLPDGKEAIRVMQDFKNQLTTILLCTPEVERGLDMPGVDFVYSLDAPSSTASYLHRAGRCRRIGSTTNGVVTTVCTSEEEYVVDQIMLDLEIANWETLEEEKNAPSVDKAAAAAAAQMARDNDGDGDGEEGGYGDEGDGAIAEEERALTAGALNDLFYLVDARAEGVNMLEDLFNAPDASKEESYDVGEDPEEEAESERLRAKMDDIKKLFSADIDDEDIGYGRATEDAAPAASAEDERGASSWGRVAEDESGDGEGESVVGEVMPVWEAHKSPDGYTYYYNTVTGNTTWDKPAGFDEDKPTGFGEW</sequence>
<dbReference type="GO" id="GO:0003723">
    <property type="term" value="F:RNA binding"/>
    <property type="evidence" value="ECO:0007669"/>
    <property type="project" value="TreeGrafter"/>
</dbReference>
<accession>C1MHE3</accession>
<feature type="compositionally biased region" description="Basic and acidic residues" evidence="6">
    <location>
        <begin position="22"/>
        <end position="31"/>
    </location>
</feature>
<dbReference type="SUPFAM" id="SSF52540">
    <property type="entry name" value="P-loop containing nucleoside triphosphate hydrolases"/>
    <property type="match status" value="1"/>
</dbReference>
<feature type="compositionally biased region" description="Acidic residues" evidence="6">
    <location>
        <begin position="564"/>
        <end position="578"/>
    </location>
</feature>
<name>C1MHE3_MICPC</name>
<evidence type="ECO:0000256" key="4">
    <source>
        <dbReference type="ARBA" id="ARBA00022806"/>
    </source>
</evidence>
<dbReference type="Gene3D" id="3.40.50.300">
    <property type="entry name" value="P-loop containing nucleotide triphosphate hydrolases"/>
    <property type="match status" value="2"/>
</dbReference>
<keyword evidence="5" id="KW-0067">ATP-binding</keyword>
<dbReference type="Gene3D" id="2.20.70.10">
    <property type="match status" value="1"/>
</dbReference>
<dbReference type="PANTHER" id="PTHR47963">
    <property type="entry name" value="DEAD-BOX ATP-DEPENDENT RNA HELICASE 47, MITOCHONDRIAL"/>
    <property type="match status" value="1"/>
</dbReference>
<dbReference type="SMART" id="SM00487">
    <property type="entry name" value="DEXDc"/>
    <property type="match status" value="1"/>
</dbReference>
<feature type="region of interest" description="Disordered" evidence="6">
    <location>
        <begin position="728"/>
        <end position="747"/>
    </location>
</feature>
<dbReference type="GO" id="GO:0005524">
    <property type="term" value="F:ATP binding"/>
    <property type="evidence" value="ECO:0007669"/>
    <property type="project" value="UniProtKB-KW"/>
</dbReference>
<dbReference type="InterPro" id="IPR014001">
    <property type="entry name" value="Helicase_ATP-bd"/>
</dbReference>
<evidence type="ECO:0000256" key="5">
    <source>
        <dbReference type="ARBA" id="ARBA00022840"/>
    </source>
</evidence>
<reference evidence="10 11" key="1">
    <citation type="journal article" date="2009" name="Science">
        <title>Green evolution and dynamic adaptations revealed by genomes of the marine picoeukaryotes Micromonas.</title>
        <authorList>
            <person name="Worden A.Z."/>
            <person name="Lee J.H."/>
            <person name="Mock T."/>
            <person name="Rouze P."/>
            <person name="Simmons M.P."/>
            <person name="Aerts A.L."/>
            <person name="Allen A.E."/>
            <person name="Cuvelier M.L."/>
            <person name="Derelle E."/>
            <person name="Everett M.V."/>
            <person name="Foulon E."/>
            <person name="Grimwood J."/>
            <person name="Gundlach H."/>
            <person name="Henrissat B."/>
            <person name="Napoli C."/>
            <person name="McDonald S.M."/>
            <person name="Parker M.S."/>
            <person name="Rombauts S."/>
            <person name="Salamov A."/>
            <person name="Von Dassow P."/>
            <person name="Badger J.H."/>
            <person name="Coutinho P.M."/>
            <person name="Demir E."/>
            <person name="Dubchak I."/>
            <person name="Gentemann C."/>
            <person name="Eikrem W."/>
            <person name="Gready J.E."/>
            <person name="John U."/>
            <person name="Lanier W."/>
            <person name="Lindquist E.A."/>
            <person name="Lucas S."/>
            <person name="Mayer K.F."/>
            <person name="Moreau H."/>
            <person name="Not F."/>
            <person name="Otillar R."/>
            <person name="Panaud O."/>
            <person name="Pangilinan J."/>
            <person name="Paulsen I."/>
            <person name="Piegu B."/>
            <person name="Poliakov A."/>
            <person name="Robbens S."/>
            <person name="Schmutz J."/>
            <person name="Toulza E."/>
            <person name="Wyss T."/>
            <person name="Zelensky A."/>
            <person name="Zhou K."/>
            <person name="Armbrust E.V."/>
            <person name="Bhattacharya D."/>
            <person name="Goodenough U.W."/>
            <person name="Van de Peer Y."/>
            <person name="Grigoriev I.V."/>
        </authorList>
    </citation>
    <scope>NUCLEOTIDE SEQUENCE [LARGE SCALE GENOMIC DNA]</scope>
    <source>
        <strain evidence="10 11">CCMP1545</strain>
    </source>
</reference>
<evidence type="ECO:0000256" key="3">
    <source>
        <dbReference type="ARBA" id="ARBA00022801"/>
    </source>
</evidence>
<feature type="compositionally biased region" description="Low complexity" evidence="6">
    <location>
        <begin position="33"/>
        <end position="44"/>
    </location>
</feature>
<dbReference type="Pfam" id="PF00397">
    <property type="entry name" value="WW"/>
    <property type="match status" value="1"/>
</dbReference>
<evidence type="ECO:0000259" key="8">
    <source>
        <dbReference type="PROSITE" id="PS51192"/>
    </source>
</evidence>
<protein>
    <recommendedName>
        <fullName evidence="1">RNA helicase</fullName>
        <ecNumber evidence="1">3.6.4.13</ecNumber>
    </recommendedName>
</protein>
<dbReference type="PROSITE" id="PS51192">
    <property type="entry name" value="HELICASE_ATP_BIND_1"/>
    <property type="match status" value="1"/>
</dbReference>
<dbReference type="EMBL" id="GG663735">
    <property type="protein sequence ID" value="EEH60194.1"/>
    <property type="molecule type" value="Genomic_DNA"/>
</dbReference>
<evidence type="ECO:0000313" key="10">
    <source>
        <dbReference type="EMBL" id="EEH60194.1"/>
    </source>
</evidence>
<dbReference type="InterPro" id="IPR001202">
    <property type="entry name" value="WW_dom"/>
</dbReference>
<dbReference type="KEGG" id="mpp:MICPUCDRAFT_50146"/>
<feature type="domain" description="Helicase C-terminal" evidence="9">
    <location>
        <begin position="394"/>
        <end position="546"/>
    </location>
</feature>
<dbReference type="GeneID" id="9680959"/>
<gene>
    <name evidence="10" type="ORF">MICPUCDRAFT_50146</name>
</gene>
<dbReference type="AlphaFoldDB" id="C1MHE3"/>
<feature type="domain" description="WW" evidence="7">
    <location>
        <begin position="702"/>
        <end position="735"/>
    </location>
</feature>
<dbReference type="SUPFAM" id="SSF51045">
    <property type="entry name" value="WW domain"/>
    <property type="match status" value="1"/>
</dbReference>
<dbReference type="Pfam" id="PF00271">
    <property type="entry name" value="Helicase_C"/>
    <property type="match status" value="1"/>
</dbReference>
<keyword evidence="2" id="KW-0547">Nucleotide-binding</keyword>
<feature type="domain" description="Helicase ATP-binding" evidence="8">
    <location>
        <begin position="168"/>
        <end position="360"/>
    </location>
</feature>
<dbReference type="CDD" id="cd00201">
    <property type="entry name" value="WW"/>
    <property type="match status" value="1"/>
</dbReference>
<dbReference type="Proteomes" id="UP000001876">
    <property type="component" value="Unassembled WGS sequence"/>
</dbReference>
<dbReference type="OrthoDB" id="10256233at2759"/>
<evidence type="ECO:0000256" key="2">
    <source>
        <dbReference type="ARBA" id="ARBA00022741"/>
    </source>
</evidence>
<evidence type="ECO:0000256" key="6">
    <source>
        <dbReference type="SAM" id="MobiDB-lite"/>
    </source>
</evidence>
<dbReference type="RefSeq" id="XP_003054942.1">
    <property type="nucleotide sequence ID" value="XM_003054896.1"/>
</dbReference>
<dbReference type="PROSITE" id="PS01159">
    <property type="entry name" value="WW_DOMAIN_1"/>
    <property type="match status" value="1"/>
</dbReference>
<dbReference type="STRING" id="564608.C1MHE3"/>
<dbReference type="PANTHER" id="PTHR47963:SF8">
    <property type="entry name" value="ATP-DEPENDENT RNA HELICASE DEAD"/>
    <property type="match status" value="1"/>
</dbReference>
<evidence type="ECO:0000313" key="11">
    <source>
        <dbReference type="Proteomes" id="UP000001876"/>
    </source>
</evidence>
<dbReference type="GO" id="GO:0003724">
    <property type="term" value="F:RNA helicase activity"/>
    <property type="evidence" value="ECO:0007669"/>
    <property type="project" value="UniProtKB-EC"/>
</dbReference>
<evidence type="ECO:0000259" key="7">
    <source>
        <dbReference type="PROSITE" id="PS50020"/>
    </source>
</evidence>
<dbReference type="PROSITE" id="PS51194">
    <property type="entry name" value="HELICASE_CTER"/>
    <property type="match status" value="1"/>
</dbReference>
<feature type="region of interest" description="Disordered" evidence="6">
    <location>
        <begin position="550"/>
        <end position="578"/>
    </location>
</feature>
<feature type="region of interest" description="Disordered" evidence="6">
    <location>
        <begin position="21"/>
        <end position="44"/>
    </location>
</feature>
<evidence type="ECO:0000259" key="9">
    <source>
        <dbReference type="PROSITE" id="PS51194"/>
    </source>
</evidence>
<organism evidence="11">
    <name type="scientific">Micromonas pusilla (strain CCMP1545)</name>
    <name type="common">Picoplanktonic green alga</name>
    <dbReference type="NCBI Taxonomy" id="564608"/>
    <lineage>
        <taxon>Eukaryota</taxon>
        <taxon>Viridiplantae</taxon>
        <taxon>Chlorophyta</taxon>
        <taxon>Mamiellophyceae</taxon>
        <taxon>Mamiellales</taxon>
        <taxon>Mamiellaceae</taxon>
        <taxon>Micromonas</taxon>
    </lineage>
</organism>
<proteinExistence type="predicted"/>
<evidence type="ECO:0000256" key="1">
    <source>
        <dbReference type="ARBA" id="ARBA00012552"/>
    </source>
</evidence>
<keyword evidence="3" id="KW-0378">Hydrolase</keyword>
<dbReference type="InterPro" id="IPR027417">
    <property type="entry name" value="P-loop_NTPase"/>
</dbReference>
<dbReference type="InterPro" id="IPR011545">
    <property type="entry name" value="DEAD/DEAH_box_helicase_dom"/>
</dbReference>
<keyword evidence="11" id="KW-1185">Reference proteome</keyword>
<dbReference type="InterPro" id="IPR001650">
    <property type="entry name" value="Helicase_C-like"/>
</dbReference>
<dbReference type="eggNOG" id="KOG0336">
    <property type="taxonomic scope" value="Eukaryota"/>
</dbReference>
<dbReference type="Pfam" id="PF00270">
    <property type="entry name" value="DEAD"/>
    <property type="match status" value="1"/>
</dbReference>
<dbReference type="InterPro" id="IPR036020">
    <property type="entry name" value="WW_dom_sf"/>
</dbReference>
<feature type="region of interest" description="Disordered" evidence="6">
    <location>
        <begin position="666"/>
        <end position="700"/>
    </location>
</feature>
<dbReference type="SMART" id="SM00456">
    <property type="entry name" value="WW"/>
    <property type="match status" value="1"/>
</dbReference>